<dbReference type="GO" id="GO:0009279">
    <property type="term" value="C:cell outer membrane"/>
    <property type="evidence" value="ECO:0007669"/>
    <property type="project" value="UniProtKB-SubCell"/>
</dbReference>
<dbReference type="InterPro" id="IPR039426">
    <property type="entry name" value="TonB-dep_rcpt-like"/>
</dbReference>
<keyword evidence="8" id="KW-0408">Iron</keyword>
<name>A0AA37VUC9_9GAMM</name>
<keyword evidence="3 14" id="KW-0813">Transport</keyword>
<gene>
    <name evidence="19" type="ORF">GCM10007895_08970</name>
</gene>
<evidence type="ECO:0000256" key="3">
    <source>
        <dbReference type="ARBA" id="ARBA00022448"/>
    </source>
</evidence>
<evidence type="ECO:0000256" key="16">
    <source>
        <dbReference type="SAM" id="SignalP"/>
    </source>
</evidence>
<protein>
    <submittedName>
        <fullName evidence="19">TonB-dependent receptor</fullName>
    </submittedName>
</protein>
<evidence type="ECO:0000259" key="18">
    <source>
        <dbReference type="Pfam" id="PF07715"/>
    </source>
</evidence>
<evidence type="ECO:0000256" key="15">
    <source>
        <dbReference type="RuleBase" id="RU003357"/>
    </source>
</evidence>
<evidence type="ECO:0000256" key="9">
    <source>
        <dbReference type="ARBA" id="ARBA00023065"/>
    </source>
</evidence>
<evidence type="ECO:0000256" key="5">
    <source>
        <dbReference type="ARBA" id="ARBA00022496"/>
    </source>
</evidence>
<evidence type="ECO:0000256" key="14">
    <source>
        <dbReference type="PROSITE-ProRule" id="PRU01360"/>
    </source>
</evidence>
<feature type="chain" id="PRO_5041435537" evidence="16">
    <location>
        <begin position="24"/>
        <end position="703"/>
    </location>
</feature>
<feature type="signal peptide" evidence="16">
    <location>
        <begin position="1"/>
        <end position="23"/>
    </location>
</feature>
<organism evidence="19 20">
    <name type="scientific">Paraferrimonas sedimenticola</name>
    <dbReference type="NCBI Taxonomy" id="375674"/>
    <lineage>
        <taxon>Bacteria</taxon>
        <taxon>Pseudomonadati</taxon>
        <taxon>Pseudomonadota</taxon>
        <taxon>Gammaproteobacteria</taxon>
        <taxon>Alteromonadales</taxon>
        <taxon>Ferrimonadaceae</taxon>
        <taxon>Paraferrimonas</taxon>
    </lineage>
</organism>
<keyword evidence="5" id="KW-0410">Iron transport</keyword>
<dbReference type="PROSITE" id="PS52016">
    <property type="entry name" value="TONB_DEPENDENT_REC_3"/>
    <property type="match status" value="1"/>
</dbReference>
<evidence type="ECO:0000256" key="13">
    <source>
        <dbReference type="ARBA" id="ARBA00023237"/>
    </source>
</evidence>
<evidence type="ECO:0000256" key="7">
    <source>
        <dbReference type="ARBA" id="ARBA00022729"/>
    </source>
</evidence>
<dbReference type="NCBIfam" id="TIGR01783">
    <property type="entry name" value="TonB-siderophor"/>
    <property type="match status" value="1"/>
</dbReference>
<evidence type="ECO:0000256" key="12">
    <source>
        <dbReference type="ARBA" id="ARBA00023170"/>
    </source>
</evidence>
<evidence type="ECO:0000256" key="11">
    <source>
        <dbReference type="ARBA" id="ARBA00023136"/>
    </source>
</evidence>
<feature type="domain" description="TonB-dependent receptor-like beta-barrel" evidence="17">
    <location>
        <begin position="243"/>
        <end position="673"/>
    </location>
</feature>
<keyword evidence="7 16" id="KW-0732">Signal</keyword>
<dbReference type="PANTHER" id="PTHR32552">
    <property type="entry name" value="FERRICHROME IRON RECEPTOR-RELATED"/>
    <property type="match status" value="1"/>
</dbReference>
<evidence type="ECO:0000313" key="19">
    <source>
        <dbReference type="EMBL" id="GLP95591.1"/>
    </source>
</evidence>
<dbReference type="GO" id="GO:0015891">
    <property type="term" value="P:siderophore transport"/>
    <property type="evidence" value="ECO:0007669"/>
    <property type="project" value="InterPro"/>
</dbReference>
<accession>A0AA37VUC9</accession>
<dbReference type="InterPro" id="IPR000531">
    <property type="entry name" value="Beta-barrel_TonB"/>
</dbReference>
<keyword evidence="10 15" id="KW-0798">TonB box</keyword>
<keyword evidence="4 14" id="KW-1134">Transmembrane beta strand</keyword>
<evidence type="ECO:0000256" key="10">
    <source>
        <dbReference type="ARBA" id="ARBA00023077"/>
    </source>
</evidence>
<comment type="subcellular location">
    <subcellularLocation>
        <location evidence="1 14">Cell outer membrane</location>
        <topology evidence="1 14">Multi-pass membrane protein</topology>
    </subcellularLocation>
</comment>
<keyword evidence="11 14" id="KW-0472">Membrane</keyword>
<reference evidence="19" key="2">
    <citation type="submission" date="2023-01" db="EMBL/GenBank/DDBJ databases">
        <title>Draft genome sequence of Paraferrimonas sedimenticola strain NBRC 101628.</title>
        <authorList>
            <person name="Sun Q."/>
            <person name="Mori K."/>
        </authorList>
    </citation>
    <scope>NUCLEOTIDE SEQUENCE</scope>
    <source>
        <strain evidence="19">NBRC 101628</strain>
    </source>
</reference>
<evidence type="ECO:0000256" key="1">
    <source>
        <dbReference type="ARBA" id="ARBA00004571"/>
    </source>
</evidence>
<dbReference type="InterPro" id="IPR012910">
    <property type="entry name" value="Plug_dom"/>
</dbReference>
<keyword evidence="6 14" id="KW-0812">Transmembrane</keyword>
<dbReference type="InterPro" id="IPR036942">
    <property type="entry name" value="Beta-barrel_TonB_sf"/>
</dbReference>
<dbReference type="Gene3D" id="2.40.170.20">
    <property type="entry name" value="TonB-dependent receptor, beta-barrel domain"/>
    <property type="match status" value="1"/>
</dbReference>
<dbReference type="EMBL" id="BSNC01000003">
    <property type="protein sequence ID" value="GLP95591.1"/>
    <property type="molecule type" value="Genomic_DNA"/>
</dbReference>
<sequence length="703" mass="78549">MTAKLSPLAISVAALFLNTSALAEEAPYKIDEVIEVKGRTFVDYKNDSATGAMRADMSMLETPQSVAVIPEIVIDERLATTLGEVLDNDSSVSAGSSKWNRQVFNLRGFEMSSGTGYLKDGQQVWSHFVHPIEILERVEVVKGPSSMLYGQSAPGGLINMVTKKPTHDRQLNLGFDTDEHGSTRFQMDASGALTESGALRGRAVVVKQDTKSWRQYQDGSDNERDRALGSFQLEGDLGDWGMLNVHYDVTRDKAGMDVGGWLDQDGNLIGGREQVWDMPWAFTDNEIQNYGADLTVYLSNDWQMKVGANHQLFYRQRFDSLPSASSYNSETGEYTLSPFDREDDWQFKTFYVDFTGTVDLAGMEHNLLFGMNGVDYFYQTRRDRGSKITVTPGQPLPPKPDLDFRNVEKGDPSEYLYYGIYFQDLITVNEQWQVLLGGRFDKMNKDVETKGDGLGDSDVFLPRAGLIFHPSENSSLYANYSESFEPQTYISNEDDKNFGQNLDPVMAKSVELGGKLEMFDERLLLTGAVFDITKSNIVLTNTQVPPGSDYTQITTQSGEQRHKGAEMSASGQASEKWFVMGSVMWLDAKYVNHNLYQGNRPIDAPEFSGNAWTRYQASDELAFNLGLTYVGERYANLDNTIKKDAYTRIDLGASYKMPIGDQQLAFRVNLENLLDKKYLGGGSSTDVTVGEGRNIRASVSYTF</sequence>
<feature type="domain" description="TonB-dependent receptor plug" evidence="18">
    <location>
        <begin position="60"/>
        <end position="156"/>
    </location>
</feature>
<comment type="caution">
    <text evidence="19">The sequence shown here is derived from an EMBL/GenBank/DDBJ whole genome shotgun (WGS) entry which is preliminary data.</text>
</comment>
<dbReference type="SUPFAM" id="SSF56935">
    <property type="entry name" value="Porins"/>
    <property type="match status" value="1"/>
</dbReference>
<evidence type="ECO:0000256" key="8">
    <source>
        <dbReference type="ARBA" id="ARBA00023004"/>
    </source>
</evidence>
<dbReference type="Pfam" id="PF00593">
    <property type="entry name" value="TonB_dep_Rec_b-barrel"/>
    <property type="match status" value="1"/>
</dbReference>
<keyword evidence="12 19" id="KW-0675">Receptor</keyword>
<evidence type="ECO:0000256" key="2">
    <source>
        <dbReference type="ARBA" id="ARBA00009810"/>
    </source>
</evidence>
<keyword evidence="13 14" id="KW-0998">Cell outer membrane</keyword>
<dbReference type="GO" id="GO:0038023">
    <property type="term" value="F:signaling receptor activity"/>
    <property type="evidence" value="ECO:0007669"/>
    <property type="project" value="InterPro"/>
</dbReference>
<keyword evidence="20" id="KW-1185">Reference proteome</keyword>
<keyword evidence="9" id="KW-0406">Ion transport</keyword>
<dbReference type="InterPro" id="IPR037066">
    <property type="entry name" value="Plug_dom_sf"/>
</dbReference>
<dbReference type="Pfam" id="PF07715">
    <property type="entry name" value="Plug"/>
    <property type="match status" value="1"/>
</dbReference>
<evidence type="ECO:0000256" key="6">
    <source>
        <dbReference type="ARBA" id="ARBA00022692"/>
    </source>
</evidence>
<dbReference type="AlphaFoldDB" id="A0AA37VUC9"/>
<dbReference type="RefSeq" id="WP_095505587.1">
    <property type="nucleotide sequence ID" value="NZ_BSNC01000003.1"/>
</dbReference>
<evidence type="ECO:0000259" key="17">
    <source>
        <dbReference type="Pfam" id="PF00593"/>
    </source>
</evidence>
<dbReference type="Proteomes" id="UP001161422">
    <property type="component" value="Unassembled WGS sequence"/>
</dbReference>
<dbReference type="Gene3D" id="2.170.130.10">
    <property type="entry name" value="TonB-dependent receptor, plug domain"/>
    <property type="match status" value="1"/>
</dbReference>
<dbReference type="InterPro" id="IPR010105">
    <property type="entry name" value="TonB_sidphr_rcpt"/>
</dbReference>
<comment type="similarity">
    <text evidence="2 14 15">Belongs to the TonB-dependent receptor family.</text>
</comment>
<evidence type="ECO:0000256" key="4">
    <source>
        <dbReference type="ARBA" id="ARBA00022452"/>
    </source>
</evidence>
<dbReference type="GO" id="GO:0015344">
    <property type="term" value="F:siderophore uptake transmembrane transporter activity"/>
    <property type="evidence" value="ECO:0007669"/>
    <property type="project" value="TreeGrafter"/>
</dbReference>
<dbReference type="CDD" id="cd01347">
    <property type="entry name" value="ligand_gated_channel"/>
    <property type="match status" value="1"/>
</dbReference>
<dbReference type="PANTHER" id="PTHR32552:SF68">
    <property type="entry name" value="FERRICHROME OUTER MEMBRANE TRANSPORTER_PHAGE RECEPTOR"/>
    <property type="match status" value="1"/>
</dbReference>
<proteinExistence type="inferred from homology"/>
<reference evidence="19" key="1">
    <citation type="journal article" date="2014" name="Int. J. Syst. Evol. Microbiol.">
        <title>Complete genome sequence of Corynebacterium casei LMG S-19264T (=DSM 44701T), isolated from a smear-ripened cheese.</title>
        <authorList>
            <consortium name="US DOE Joint Genome Institute (JGI-PGF)"/>
            <person name="Walter F."/>
            <person name="Albersmeier A."/>
            <person name="Kalinowski J."/>
            <person name="Ruckert C."/>
        </authorList>
    </citation>
    <scope>NUCLEOTIDE SEQUENCE</scope>
    <source>
        <strain evidence="19">NBRC 101628</strain>
    </source>
</reference>
<evidence type="ECO:0000313" key="20">
    <source>
        <dbReference type="Proteomes" id="UP001161422"/>
    </source>
</evidence>